<dbReference type="PANTHER" id="PTHR43597">
    <property type="entry name" value="SULFUR ACCEPTOR PROTEIN CSDE"/>
    <property type="match status" value="1"/>
</dbReference>
<dbReference type="PANTHER" id="PTHR43597:SF5">
    <property type="entry name" value="SUFE-LIKE PROTEIN 2, CHLOROPLASTIC"/>
    <property type="match status" value="1"/>
</dbReference>
<sequence>MNGPDNRLFEAYRDCLPQLQHAVATVHEASNWQDKYRLLMQVGKLLPELPAEWQQDSARVRGCESAAWLYHQTRDGQHLYVAFSDARIVKGLIALLLAAVNNRSADEIMTFSAEHYFASLGLAGQLSPSRTNGLYALATTMKNLIG</sequence>
<evidence type="ECO:0000313" key="4">
    <source>
        <dbReference type="Proteomes" id="UP000679575"/>
    </source>
</evidence>
<dbReference type="EMBL" id="CP073587">
    <property type="protein sequence ID" value="QUN06518.1"/>
    <property type="molecule type" value="Genomic_DNA"/>
</dbReference>
<protein>
    <submittedName>
        <fullName evidence="3">SufE family protein</fullName>
    </submittedName>
</protein>
<accession>A0ABX7YVJ4</accession>
<comment type="similarity">
    <text evidence="1">Belongs to the SufE family.</text>
</comment>
<reference evidence="3 4" key="1">
    <citation type="submission" date="2021-04" db="EMBL/GenBank/DDBJ databases">
        <title>Novel species identification of genus Shewanella.</title>
        <authorList>
            <person name="Liu G."/>
        </authorList>
    </citation>
    <scope>NUCLEOTIDE SEQUENCE [LARGE SCALE GENOMIC DNA]</scope>
    <source>
        <strain evidence="3 4">FJAT-54481</strain>
    </source>
</reference>
<gene>
    <name evidence="3" type="ORF">KDN34_03405</name>
</gene>
<evidence type="ECO:0000256" key="1">
    <source>
        <dbReference type="ARBA" id="ARBA00010282"/>
    </source>
</evidence>
<dbReference type="InterPro" id="IPR003808">
    <property type="entry name" value="Fe-S_metab-assoc_dom"/>
</dbReference>
<organism evidence="3 4">
    <name type="scientific">Shewanella yunxiaonensis</name>
    <dbReference type="NCBI Taxonomy" id="2829809"/>
    <lineage>
        <taxon>Bacteria</taxon>
        <taxon>Pseudomonadati</taxon>
        <taxon>Pseudomonadota</taxon>
        <taxon>Gammaproteobacteria</taxon>
        <taxon>Alteromonadales</taxon>
        <taxon>Shewanellaceae</taxon>
        <taxon>Shewanella</taxon>
    </lineage>
</organism>
<evidence type="ECO:0000259" key="2">
    <source>
        <dbReference type="Pfam" id="PF02657"/>
    </source>
</evidence>
<keyword evidence="4" id="KW-1185">Reference proteome</keyword>
<dbReference type="SUPFAM" id="SSF82649">
    <property type="entry name" value="SufE/NifU"/>
    <property type="match status" value="1"/>
</dbReference>
<evidence type="ECO:0000313" key="3">
    <source>
        <dbReference type="EMBL" id="QUN06518.1"/>
    </source>
</evidence>
<dbReference type="Gene3D" id="3.90.1010.10">
    <property type="match status" value="1"/>
</dbReference>
<dbReference type="Proteomes" id="UP000679575">
    <property type="component" value="Chromosome"/>
</dbReference>
<feature type="domain" description="Fe-S metabolism associated" evidence="2">
    <location>
        <begin position="25"/>
        <end position="143"/>
    </location>
</feature>
<dbReference type="RefSeq" id="WP_212595532.1">
    <property type="nucleotide sequence ID" value="NZ_CP073587.1"/>
</dbReference>
<name>A0ABX7YVJ4_9GAMM</name>
<proteinExistence type="inferred from homology"/>
<dbReference type="Pfam" id="PF02657">
    <property type="entry name" value="SufE"/>
    <property type="match status" value="1"/>
</dbReference>